<dbReference type="Gene3D" id="3.30.9.10">
    <property type="entry name" value="D-Amino Acid Oxidase, subunit A, domain 2"/>
    <property type="match status" value="1"/>
</dbReference>
<accession>A0A538UDY9</accession>
<dbReference type="PROSITE" id="PS00895">
    <property type="entry name" value="3_HYDROXYISOBUT_DH"/>
    <property type="match status" value="1"/>
</dbReference>
<gene>
    <name evidence="6" type="primary">solA</name>
    <name evidence="6" type="ORF">E6K81_01215</name>
</gene>
<organism evidence="6 7">
    <name type="scientific">Eiseniibacteriota bacterium</name>
    <dbReference type="NCBI Taxonomy" id="2212470"/>
    <lineage>
        <taxon>Bacteria</taxon>
        <taxon>Candidatus Eiseniibacteriota</taxon>
    </lineage>
</organism>
<keyword evidence="2" id="KW-0285">Flavoprotein</keyword>
<keyword evidence="3" id="KW-0274">FAD</keyword>
<dbReference type="InterPro" id="IPR045170">
    <property type="entry name" value="MTOX"/>
</dbReference>
<dbReference type="Gene3D" id="3.50.50.60">
    <property type="entry name" value="FAD/NAD(P)-binding domain"/>
    <property type="match status" value="1"/>
</dbReference>
<dbReference type="GO" id="GO:0050660">
    <property type="term" value="F:flavin adenine dinucleotide binding"/>
    <property type="evidence" value="ECO:0007669"/>
    <property type="project" value="InterPro"/>
</dbReference>
<evidence type="ECO:0000256" key="3">
    <source>
        <dbReference type="ARBA" id="ARBA00022827"/>
    </source>
</evidence>
<dbReference type="InterPro" id="IPR006076">
    <property type="entry name" value="FAD-dep_OxRdtase"/>
</dbReference>
<dbReference type="AlphaFoldDB" id="A0A538UDY9"/>
<protein>
    <submittedName>
        <fullName evidence="6">N-methyl-L-tryptophan oxidase</fullName>
        <ecNumber evidence="6">1.5.3.2</ecNumber>
    </submittedName>
</protein>
<dbReference type="EC" id="1.5.3.2" evidence="6"/>
<keyword evidence="4 6" id="KW-0560">Oxidoreductase</keyword>
<comment type="cofactor">
    <cofactor evidence="1">
        <name>FAD</name>
        <dbReference type="ChEBI" id="CHEBI:57692"/>
    </cofactor>
</comment>
<dbReference type="PANTHER" id="PTHR10961:SF7">
    <property type="entry name" value="FAD DEPENDENT OXIDOREDUCTASE DOMAIN-CONTAINING PROTEIN"/>
    <property type="match status" value="1"/>
</dbReference>
<feature type="domain" description="FAD dependent oxidoreductase" evidence="5">
    <location>
        <begin position="6"/>
        <end position="357"/>
    </location>
</feature>
<dbReference type="InterPro" id="IPR002204">
    <property type="entry name" value="3-OH-isobutyrate_DH-rel_CS"/>
</dbReference>
<evidence type="ECO:0000313" key="7">
    <source>
        <dbReference type="Proteomes" id="UP000319771"/>
    </source>
</evidence>
<dbReference type="SUPFAM" id="SSF51905">
    <property type="entry name" value="FAD/NAD(P)-binding domain"/>
    <property type="match status" value="1"/>
</dbReference>
<evidence type="ECO:0000259" key="5">
    <source>
        <dbReference type="Pfam" id="PF01266"/>
    </source>
</evidence>
<evidence type="ECO:0000256" key="1">
    <source>
        <dbReference type="ARBA" id="ARBA00001974"/>
    </source>
</evidence>
<dbReference type="NCBIfam" id="NF008425">
    <property type="entry name" value="PRK11259.1"/>
    <property type="match status" value="1"/>
</dbReference>
<dbReference type="GO" id="GO:0008115">
    <property type="term" value="F:sarcosine oxidase activity"/>
    <property type="evidence" value="ECO:0007669"/>
    <property type="project" value="TreeGrafter"/>
</dbReference>
<dbReference type="EMBL" id="VBPB01000013">
    <property type="protein sequence ID" value="TMQ74118.1"/>
    <property type="molecule type" value="Genomic_DNA"/>
</dbReference>
<sequence length="375" mass="41538">METTFDVIVVGLGAMGSAAAYHLARQGRRVLGLDRFSPPHALGSSHGQTRIIREAYFEDPRYVPLVQRAYELWTALEREAERRLLLETGGLMIGRPDSTVVRGARRSAETHGLRHELLAAAEVRRRFPALRPDDDMVAVWEPRAGILIPEACVAAHLAMARRHGATLRVDEPVLRWEPDGGGVRVASAQGVYAAGQLVLSAGSWLTSLLPDLALPLTVERQPLYWFEACRNAASFTPERLPIHLWEHAPQRYLYGFPDLGDGVKVARHHEGRLTDPDAVDREVHAEEVEAMRGLVRRYVPDADGPLRSAAVCLYTNTPDDHFLIDRHPAHEQVVVASPCSGHGFKFASAIGEALAELLSEGRTRLDLSLFEQRFG</sequence>
<dbReference type="Proteomes" id="UP000319771">
    <property type="component" value="Unassembled WGS sequence"/>
</dbReference>
<dbReference type="PANTHER" id="PTHR10961">
    <property type="entry name" value="PEROXISOMAL SARCOSINE OXIDASE"/>
    <property type="match status" value="1"/>
</dbReference>
<proteinExistence type="predicted"/>
<comment type="caution">
    <text evidence="6">The sequence shown here is derived from an EMBL/GenBank/DDBJ whole genome shotgun (WGS) entry which is preliminary data.</text>
</comment>
<dbReference type="SUPFAM" id="SSF54373">
    <property type="entry name" value="FAD-linked reductases, C-terminal domain"/>
    <property type="match status" value="1"/>
</dbReference>
<evidence type="ECO:0000256" key="4">
    <source>
        <dbReference type="ARBA" id="ARBA00023002"/>
    </source>
</evidence>
<dbReference type="InterPro" id="IPR036188">
    <property type="entry name" value="FAD/NAD-bd_sf"/>
</dbReference>
<reference evidence="6 7" key="1">
    <citation type="journal article" date="2019" name="Nat. Microbiol.">
        <title>Mediterranean grassland soil C-N compound turnover is dependent on rainfall and depth, and is mediated by genomically divergent microorganisms.</title>
        <authorList>
            <person name="Diamond S."/>
            <person name="Andeer P.F."/>
            <person name="Li Z."/>
            <person name="Crits-Christoph A."/>
            <person name="Burstein D."/>
            <person name="Anantharaman K."/>
            <person name="Lane K.R."/>
            <person name="Thomas B.C."/>
            <person name="Pan C."/>
            <person name="Northen T.R."/>
            <person name="Banfield J.F."/>
        </authorList>
    </citation>
    <scope>NUCLEOTIDE SEQUENCE [LARGE SCALE GENOMIC DNA]</scope>
    <source>
        <strain evidence="6">WS_11</strain>
    </source>
</reference>
<evidence type="ECO:0000256" key="2">
    <source>
        <dbReference type="ARBA" id="ARBA00022630"/>
    </source>
</evidence>
<name>A0A538UDY9_UNCEI</name>
<dbReference type="Pfam" id="PF01266">
    <property type="entry name" value="DAO"/>
    <property type="match status" value="1"/>
</dbReference>
<dbReference type="GO" id="GO:0050131">
    <property type="term" value="F:N-methyl-L-amino-acid oxidase activity"/>
    <property type="evidence" value="ECO:0007669"/>
    <property type="project" value="UniProtKB-EC"/>
</dbReference>
<evidence type="ECO:0000313" key="6">
    <source>
        <dbReference type="EMBL" id="TMQ74118.1"/>
    </source>
</evidence>